<dbReference type="Proteomes" id="UP000290565">
    <property type="component" value="Unassembled WGS sequence"/>
</dbReference>
<evidence type="ECO:0000313" key="1">
    <source>
        <dbReference type="EMBL" id="RXH41310.1"/>
    </source>
</evidence>
<gene>
    <name evidence="1" type="ORF">XH94_08995</name>
</gene>
<evidence type="ECO:0000313" key="2">
    <source>
        <dbReference type="Proteomes" id="UP000290565"/>
    </source>
</evidence>
<dbReference type="EMBL" id="LBJM01000020">
    <property type="protein sequence ID" value="RXH41310.1"/>
    <property type="molecule type" value="Genomic_DNA"/>
</dbReference>
<comment type="caution">
    <text evidence="1">The sequence shown here is derived from an EMBL/GenBank/DDBJ whole genome shotgun (WGS) entry which is preliminary data.</text>
</comment>
<organism evidence="1 2">
    <name type="scientific">Bradyrhizobium zhanjiangense</name>
    <dbReference type="NCBI Taxonomy" id="1325107"/>
    <lineage>
        <taxon>Bacteria</taxon>
        <taxon>Pseudomonadati</taxon>
        <taxon>Pseudomonadota</taxon>
        <taxon>Alphaproteobacteria</taxon>
        <taxon>Hyphomicrobiales</taxon>
        <taxon>Nitrobacteraceae</taxon>
        <taxon>Bradyrhizobium</taxon>
    </lineage>
</organism>
<accession>A0A4Q0SQZ9</accession>
<reference evidence="1 2" key="1">
    <citation type="submission" date="2015-04" db="EMBL/GenBank/DDBJ databases">
        <title>Comparative genomics of rhizobia nodulating Arachis hypogaea in China.</title>
        <authorList>
            <person name="Li Y."/>
        </authorList>
    </citation>
    <scope>NUCLEOTIDE SEQUENCE [LARGE SCALE GENOMIC DNA]</scope>
    <source>
        <strain evidence="1 2">CCBAU 51787</strain>
    </source>
</reference>
<protein>
    <submittedName>
        <fullName evidence="1">Uncharacterized protein</fullName>
    </submittedName>
</protein>
<name>A0A4Q0SQZ9_9BRAD</name>
<sequence length="127" mass="14231">MMIDLANCTHRHNFRGALFSNPAAYMEFAPERRQYEAAIQTFAEAASPAAIRASIAAARRYGFRLTRADAREAAADGLRESLLTLGYGEAEIRWHAARLGRRDNSLFVLDVHTAAARSDQVRKRKTH</sequence>
<dbReference type="AlphaFoldDB" id="A0A4Q0SQZ9"/>
<proteinExistence type="predicted"/>
<dbReference type="RefSeq" id="WP_128944238.1">
    <property type="nucleotide sequence ID" value="NZ_LBJM01000020.1"/>
</dbReference>